<proteinExistence type="predicted"/>
<reference evidence="1" key="1">
    <citation type="submission" date="2014-11" db="EMBL/GenBank/DDBJ databases">
        <authorList>
            <person name="Amaro Gonzalez C."/>
        </authorList>
    </citation>
    <scope>NUCLEOTIDE SEQUENCE</scope>
</reference>
<reference evidence="1" key="2">
    <citation type="journal article" date="2015" name="Fish Shellfish Immunol.">
        <title>Early steps in the European eel (Anguilla anguilla)-Vibrio vulnificus interaction in the gills: Role of the RtxA13 toxin.</title>
        <authorList>
            <person name="Callol A."/>
            <person name="Pajuelo D."/>
            <person name="Ebbesson L."/>
            <person name="Teles M."/>
            <person name="MacKenzie S."/>
            <person name="Amaro C."/>
        </authorList>
    </citation>
    <scope>NUCLEOTIDE SEQUENCE</scope>
</reference>
<sequence length="51" mass="5854">MPGKLTLCNHNVHKSQEFHIVSLHFQYDHITRSVLSFIIALKGLHVPFVSL</sequence>
<accession>A0A0E9T5E1</accession>
<name>A0A0E9T5E1_ANGAN</name>
<dbReference type="EMBL" id="GBXM01059716">
    <property type="protein sequence ID" value="JAH48861.1"/>
    <property type="molecule type" value="Transcribed_RNA"/>
</dbReference>
<organism evidence="1">
    <name type="scientific">Anguilla anguilla</name>
    <name type="common">European freshwater eel</name>
    <name type="synonym">Muraena anguilla</name>
    <dbReference type="NCBI Taxonomy" id="7936"/>
    <lineage>
        <taxon>Eukaryota</taxon>
        <taxon>Metazoa</taxon>
        <taxon>Chordata</taxon>
        <taxon>Craniata</taxon>
        <taxon>Vertebrata</taxon>
        <taxon>Euteleostomi</taxon>
        <taxon>Actinopterygii</taxon>
        <taxon>Neopterygii</taxon>
        <taxon>Teleostei</taxon>
        <taxon>Anguilliformes</taxon>
        <taxon>Anguillidae</taxon>
        <taxon>Anguilla</taxon>
    </lineage>
</organism>
<protein>
    <submittedName>
        <fullName evidence="1">Uncharacterized protein</fullName>
    </submittedName>
</protein>
<evidence type="ECO:0000313" key="1">
    <source>
        <dbReference type="EMBL" id="JAH48861.1"/>
    </source>
</evidence>
<dbReference type="AlphaFoldDB" id="A0A0E9T5E1"/>